<feature type="domain" description="Major facilitator superfamily (MFS) profile" evidence="7">
    <location>
        <begin position="9"/>
        <end position="409"/>
    </location>
</feature>
<dbReference type="GO" id="GO:0022857">
    <property type="term" value="F:transmembrane transporter activity"/>
    <property type="evidence" value="ECO:0007669"/>
    <property type="project" value="InterPro"/>
</dbReference>
<keyword evidence="3 6" id="KW-0812">Transmembrane</keyword>
<dbReference type="AlphaFoldDB" id="F8L3E0"/>
<feature type="transmembrane region" description="Helical" evidence="6">
    <location>
        <begin position="298"/>
        <end position="317"/>
    </location>
</feature>
<feature type="transmembrane region" description="Helical" evidence="6">
    <location>
        <begin position="180"/>
        <end position="201"/>
    </location>
</feature>
<evidence type="ECO:0000256" key="1">
    <source>
        <dbReference type="ARBA" id="ARBA00004141"/>
    </source>
</evidence>
<feature type="transmembrane region" description="Helical" evidence="6">
    <location>
        <begin position="12"/>
        <end position="34"/>
    </location>
</feature>
<evidence type="ECO:0000256" key="2">
    <source>
        <dbReference type="ARBA" id="ARBA00022448"/>
    </source>
</evidence>
<reference evidence="8 9" key="2">
    <citation type="journal article" date="2011" name="Mol. Biol. Evol.">
        <title>Unity in variety--the pan-genome of the Chlamydiae.</title>
        <authorList>
            <person name="Collingro A."/>
            <person name="Tischler P."/>
            <person name="Weinmaier T."/>
            <person name="Penz T."/>
            <person name="Heinz E."/>
            <person name="Brunham R.C."/>
            <person name="Read T.D."/>
            <person name="Bavoil P.M."/>
            <person name="Sachse K."/>
            <person name="Kahane S."/>
            <person name="Friedman M.G."/>
            <person name="Rattei T."/>
            <person name="Myers G.S."/>
            <person name="Horn M."/>
        </authorList>
    </citation>
    <scope>NUCLEOTIDE SEQUENCE [LARGE SCALE GENOMIC DNA]</scope>
    <source>
        <strain evidence="9">ATCC VR-1471 / Z</strain>
    </source>
</reference>
<dbReference type="RefSeq" id="WP_013944255.1">
    <property type="nucleotide sequence ID" value="NC_015713.1"/>
</dbReference>
<organism evidence="8 9">
    <name type="scientific">Simkania negevensis (strain ATCC VR-1471 / DSM 27360 / Z)</name>
    <dbReference type="NCBI Taxonomy" id="331113"/>
    <lineage>
        <taxon>Bacteria</taxon>
        <taxon>Pseudomonadati</taxon>
        <taxon>Chlamydiota</taxon>
        <taxon>Chlamydiia</taxon>
        <taxon>Parachlamydiales</taxon>
        <taxon>Simkaniaceae</taxon>
        <taxon>Simkania</taxon>
    </lineage>
</organism>
<evidence type="ECO:0000259" key="7">
    <source>
        <dbReference type="PROSITE" id="PS50850"/>
    </source>
</evidence>
<name>F8L3E0_SIMNZ</name>
<feature type="transmembrane region" description="Helical" evidence="6">
    <location>
        <begin position="147"/>
        <end position="168"/>
    </location>
</feature>
<accession>F8L3E0</accession>
<dbReference type="OrthoDB" id="9793283at2"/>
<dbReference type="Gene3D" id="1.20.1250.20">
    <property type="entry name" value="MFS general substrate transporter like domains"/>
    <property type="match status" value="1"/>
</dbReference>
<comment type="subcellular location">
    <subcellularLocation>
        <location evidence="1">Membrane</location>
        <topology evidence="1">Multi-pass membrane protein</topology>
    </subcellularLocation>
</comment>
<dbReference type="SUPFAM" id="SSF103473">
    <property type="entry name" value="MFS general substrate transporter"/>
    <property type="match status" value="1"/>
</dbReference>
<evidence type="ECO:0000313" key="8">
    <source>
        <dbReference type="EMBL" id="CCB89789.1"/>
    </source>
</evidence>
<keyword evidence="4 6" id="KW-1133">Transmembrane helix</keyword>
<dbReference type="InterPro" id="IPR020846">
    <property type="entry name" value="MFS_dom"/>
</dbReference>
<dbReference type="EMBL" id="FR872582">
    <property type="protein sequence ID" value="CCB89789.1"/>
    <property type="molecule type" value="Genomic_DNA"/>
</dbReference>
<dbReference type="eggNOG" id="COG2814">
    <property type="taxonomic scope" value="Bacteria"/>
</dbReference>
<dbReference type="InterPro" id="IPR036259">
    <property type="entry name" value="MFS_trans_sf"/>
</dbReference>
<dbReference type="HOGENOM" id="CLU_001265_10_11_0"/>
<reference key="1">
    <citation type="journal article" date="2011" name="Mol. Biol. Evol.">
        <title>Unity in variety -- the pan-genome of the Chlamydiae.</title>
        <authorList>
            <person name="Collingro A."/>
            <person name="Tischler P."/>
            <person name="Weinmaier T."/>
            <person name="Penz T."/>
            <person name="Heinz E."/>
            <person name="Brunham R.C."/>
            <person name="Read T.D."/>
            <person name="Bavoil P.M."/>
            <person name="Sachse K."/>
            <person name="Kahane S."/>
            <person name="Friedman M.G."/>
            <person name="Rattei T."/>
            <person name="Myers G.S.A."/>
            <person name="Horn M."/>
        </authorList>
    </citation>
    <scope>NUCLEOTIDE SEQUENCE</scope>
    <source>
        <strain>Z</strain>
    </source>
</reference>
<dbReference type="Pfam" id="PF07690">
    <property type="entry name" value="MFS_1"/>
    <property type="match status" value="1"/>
</dbReference>
<feature type="transmembrane region" description="Helical" evidence="6">
    <location>
        <begin position="355"/>
        <end position="373"/>
    </location>
</feature>
<dbReference type="GO" id="GO:0016020">
    <property type="term" value="C:membrane"/>
    <property type="evidence" value="ECO:0007669"/>
    <property type="project" value="UniProtKB-SubCell"/>
</dbReference>
<feature type="transmembrane region" description="Helical" evidence="6">
    <location>
        <begin position="385"/>
        <end position="405"/>
    </location>
</feature>
<feature type="transmembrane region" description="Helical" evidence="6">
    <location>
        <begin position="265"/>
        <end position="286"/>
    </location>
</feature>
<dbReference type="Proteomes" id="UP000000496">
    <property type="component" value="Chromosome gsn.131"/>
</dbReference>
<gene>
    <name evidence="8" type="ordered locus">SNE_A19120</name>
</gene>
<feature type="transmembrane region" description="Helical" evidence="6">
    <location>
        <begin position="114"/>
        <end position="135"/>
    </location>
</feature>
<keyword evidence="9" id="KW-1185">Reference proteome</keyword>
<feature type="transmembrane region" description="Helical" evidence="6">
    <location>
        <begin position="323"/>
        <end position="343"/>
    </location>
</feature>
<evidence type="ECO:0000256" key="4">
    <source>
        <dbReference type="ARBA" id="ARBA00022989"/>
    </source>
</evidence>
<dbReference type="InterPro" id="IPR011701">
    <property type="entry name" value="MFS"/>
</dbReference>
<feature type="transmembrane region" description="Helical" evidence="6">
    <location>
        <begin position="233"/>
        <end position="253"/>
    </location>
</feature>
<evidence type="ECO:0000256" key="5">
    <source>
        <dbReference type="ARBA" id="ARBA00023136"/>
    </source>
</evidence>
<dbReference type="PROSITE" id="PS50850">
    <property type="entry name" value="MFS"/>
    <property type="match status" value="1"/>
</dbReference>
<keyword evidence="5 6" id="KW-0472">Membrane</keyword>
<sequence length="423" mass="46087">MKRFLHLSSIAPCLLPIIIDSLGFGLVYPILTAIFNSPTGSQLVGSTSEHLHAFYLGLAYMLFPFCMLFGASFFGDLSDNLGRKKVIGLCMIGMVLSFLIMALGISILSLSLFLIGRGLTGLMAGSQPIAQAAIADLSTPKTKAFNMSIMTFTLSVGIVIGPLMGGFFSDPYLVKGFGFWTPFVAAALLSLIAFFWIFFGFKETFNVKEKKKLQLLRPLLIFKEGFEKKTVRYLILLFACNQVGFGIFFQTILIQINQDFHYSRLLLGIFNGWIGLGFAIGLLFLIPYTLKKWKVETVGVLTLTGTGLFELLSGANYNAPFTWALALVVAMADIVAYTMIMTIFSNAADKNSQGWIMGIFGAVVAISFALAGFSTNLLELTGTHGLIALGGGLQLISAFLLWHFIRQHPNYAEHGESGASAQA</sequence>
<evidence type="ECO:0000256" key="3">
    <source>
        <dbReference type="ARBA" id="ARBA00022692"/>
    </source>
</evidence>
<dbReference type="KEGG" id="sng:SNE_A19120"/>
<evidence type="ECO:0000313" key="9">
    <source>
        <dbReference type="Proteomes" id="UP000000496"/>
    </source>
</evidence>
<evidence type="ECO:0000256" key="6">
    <source>
        <dbReference type="SAM" id="Phobius"/>
    </source>
</evidence>
<feature type="transmembrane region" description="Helical" evidence="6">
    <location>
        <begin position="86"/>
        <end position="108"/>
    </location>
</feature>
<feature type="transmembrane region" description="Helical" evidence="6">
    <location>
        <begin position="54"/>
        <end position="74"/>
    </location>
</feature>
<keyword evidence="2" id="KW-0813">Transport</keyword>
<protein>
    <submittedName>
        <fullName evidence="8">Major facilitator superfamily MFS_1</fullName>
    </submittedName>
</protein>
<dbReference type="PANTHER" id="PTHR23504">
    <property type="entry name" value="MAJOR FACILITATOR SUPERFAMILY DOMAIN-CONTAINING PROTEIN 10"/>
    <property type="match status" value="1"/>
</dbReference>
<dbReference type="PANTHER" id="PTHR23504:SF15">
    <property type="entry name" value="MAJOR FACILITATOR SUPERFAMILY (MFS) PROFILE DOMAIN-CONTAINING PROTEIN"/>
    <property type="match status" value="1"/>
</dbReference>
<proteinExistence type="predicted"/>